<sequence length="475" mass="46958">MARPRVRPARRAALRGAPALLVPALLTGMAAAVAVAPAWAAASPTVTGVVRAAEPGDPGEPGAEPGTDPTEATPTVDPTTEPAPTSPPPTEPSSPTSPAPTTVPATPTTAPGEPTPTTTAPTATTPPPPPVGRPPAGPPPGQPAGSPLGVRVTTEDVVLAPAYWNADSTVTTLRVTVANTGGRRELIRLGYTLPAGLSDAGTPGCASAGGAAHRCGEWTAAPGARFRASIRVRVAGTAWRSMPLSGSVQVTATAPGVAGAAGDDEGFAVLFPPGPPVPGISLRADEVLFDISGAPSTLGVRLGNTGKVDAAGRADVLLPAGVTVTEPPAGCTVAAPDRTRCELGTVPAGRTVTLSLPVAASAEAQRRAPLAGAVVARLDPRSGRDRQVQMSFRITAAAALVTPAVGAPAPTGSQGVVAAAGQATGDGASSVHRTAITLIAVSGLLVVLALALATTSLRRRMGATATDPFVRPAEE</sequence>
<protein>
    <recommendedName>
        <fullName evidence="6">DUF11 domain-containing protein</fullName>
    </recommendedName>
</protein>
<dbReference type="EMBL" id="JBEXRX010000061">
    <property type="protein sequence ID" value="MEU0154160.1"/>
    <property type="molecule type" value="Genomic_DNA"/>
</dbReference>
<dbReference type="Proteomes" id="UP001550348">
    <property type="component" value="Unassembled WGS sequence"/>
</dbReference>
<feature type="compositionally biased region" description="Pro residues" evidence="1">
    <location>
        <begin position="84"/>
        <end position="98"/>
    </location>
</feature>
<feature type="chain" id="PRO_5046475323" description="DUF11 domain-containing protein" evidence="3">
    <location>
        <begin position="41"/>
        <end position="475"/>
    </location>
</feature>
<keyword evidence="2" id="KW-0812">Transmembrane</keyword>
<keyword evidence="3" id="KW-0732">Signal</keyword>
<evidence type="ECO:0000313" key="4">
    <source>
        <dbReference type="EMBL" id="MEU0154160.1"/>
    </source>
</evidence>
<keyword evidence="2" id="KW-0472">Membrane</keyword>
<reference evidence="4 5" key="1">
    <citation type="submission" date="2024-06" db="EMBL/GenBank/DDBJ databases">
        <title>The Natural Products Discovery Center: Release of the First 8490 Sequenced Strains for Exploring Actinobacteria Biosynthetic Diversity.</title>
        <authorList>
            <person name="Kalkreuter E."/>
            <person name="Kautsar S.A."/>
            <person name="Yang D."/>
            <person name="Bader C.D."/>
            <person name="Teijaro C.N."/>
            <person name="Fluegel L."/>
            <person name="Davis C.M."/>
            <person name="Simpson J.R."/>
            <person name="Lauterbach L."/>
            <person name="Steele A.D."/>
            <person name="Gui C."/>
            <person name="Meng S."/>
            <person name="Li G."/>
            <person name="Viehrig K."/>
            <person name="Ye F."/>
            <person name="Su P."/>
            <person name="Kiefer A.F."/>
            <person name="Nichols A."/>
            <person name="Cepeda A.J."/>
            <person name="Yan W."/>
            <person name="Fan B."/>
            <person name="Jiang Y."/>
            <person name="Adhikari A."/>
            <person name="Zheng C.-J."/>
            <person name="Schuster L."/>
            <person name="Cowan T.M."/>
            <person name="Smanski M.J."/>
            <person name="Chevrette M.G."/>
            <person name="De Carvalho L.P.S."/>
            <person name="Shen B."/>
        </authorList>
    </citation>
    <scope>NUCLEOTIDE SEQUENCE [LARGE SCALE GENOMIC DNA]</scope>
    <source>
        <strain evidence="4 5">NPDC006286</strain>
    </source>
</reference>
<evidence type="ECO:0000256" key="2">
    <source>
        <dbReference type="SAM" id="Phobius"/>
    </source>
</evidence>
<feature type="compositionally biased region" description="Low complexity" evidence="1">
    <location>
        <begin position="99"/>
        <end position="123"/>
    </location>
</feature>
<evidence type="ECO:0008006" key="6">
    <source>
        <dbReference type="Google" id="ProtNLM"/>
    </source>
</evidence>
<accession>A0ABV2VMY6</accession>
<evidence type="ECO:0000256" key="3">
    <source>
        <dbReference type="SAM" id="SignalP"/>
    </source>
</evidence>
<keyword evidence="2" id="KW-1133">Transmembrane helix</keyword>
<evidence type="ECO:0000256" key="1">
    <source>
        <dbReference type="SAM" id="MobiDB-lite"/>
    </source>
</evidence>
<feature type="compositionally biased region" description="Low complexity" evidence="1">
    <location>
        <begin position="52"/>
        <end position="71"/>
    </location>
</feature>
<name>A0ABV2VMY6_9ACTN</name>
<feature type="compositionally biased region" description="Pro residues" evidence="1">
    <location>
        <begin position="124"/>
        <end position="142"/>
    </location>
</feature>
<feature type="region of interest" description="Disordered" evidence="1">
    <location>
        <begin position="50"/>
        <end position="149"/>
    </location>
</feature>
<feature type="signal peptide" evidence="3">
    <location>
        <begin position="1"/>
        <end position="40"/>
    </location>
</feature>
<dbReference type="RefSeq" id="WP_355665882.1">
    <property type="nucleotide sequence ID" value="NZ_JBEXRX010000061.1"/>
</dbReference>
<comment type="caution">
    <text evidence="4">The sequence shown here is derived from an EMBL/GenBank/DDBJ whole genome shotgun (WGS) entry which is preliminary data.</text>
</comment>
<proteinExistence type="predicted"/>
<keyword evidence="5" id="KW-1185">Reference proteome</keyword>
<feature type="transmembrane region" description="Helical" evidence="2">
    <location>
        <begin position="435"/>
        <end position="453"/>
    </location>
</feature>
<gene>
    <name evidence="4" type="ORF">ABZ071_19925</name>
</gene>
<organism evidence="4 5">
    <name type="scientific">Micromonospora fulviviridis</name>
    <dbReference type="NCBI Taxonomy" id="47860"/>
    <lineage>
        <taxon>Bacteria</taxon>
        <taxon>Bacillati</taxon>
        <taxon>Actinomycetota</taxon>
        <taxon>Actinomycetes</taxon>
        <taxon>Micromonosporales</taxon>
        <taxon>Micromonosporaceae</taxon>
        <taxon>Micromonospora</taxon>
    </lineage>
</organism>
<evidence type="ECO:0000313" key="5">
    <source>
        <dbReference type="Proteomes" id="UP001550348"/>
    </source>
</evidence>